<sequence>MLLDLLKQNGYKLDRYPWGFKINNSNGGMIVWFILALIGGGILGFYAFQTGSWKLGLLAIILVGVPFTSHILSDPISVVFNRDTNRIIVQKAIDKLVIESGDSPELSVDYHRRTAFVSPFQEGYQDHYYTFEIKLPDKGKRIPLFRFKSRKQMDDQVKEVVKEISSSMDLWS</sequence>
<reference evidence="2 3" key="1">
    <citation type="submission" date="2017-06" db="EMBL/GenBank/DDBJ databases">
        <authorList>
            <person name="Kim H.J."/>
            <person name="Triplett B.A."/>
        </authorList>
    </citation>
    <scope>NUCLEOTIDE SEQUENCE [LARGE SCALE GENOMIC DNA]</scope>
    <source>
        <strain evidence="2 3">DSM 19307</strain>
    </source>
</reference>
<name>A0A239F1N8_EKHLU</name>
<dbReference type="Proteomes" id="UP000198393">
    <property type="component" value="Unassembled WGS sequence"/>
</dbReference>
<dbReference type="RefSeq" id="WP_089355185.1">
    <property type="nucleotide sequence ID" value="NZ_FZPD01000001.1"/>
</dbReference>
<evidence type="ECO:0000313" key="2">
    <source>
        <dbReference type="EMBL" id="SNS50173.1"/>
    </source>
</evidence>
<keyword evidence="3" id="KW-1185">Reference proteome</keyword>
<organism evidence="2 3">
    <name type="scientific">Ekhidna lutea</name>
    <dbReference type="NCBI Taxonomy" id="447679"/>
    <lineage>
        <taxon>Bacteria</taxon>
        <taxon>Pseudomonadati</taxon>
        <taxon>Bacteroidota</taxon>
        <taxon>Cytophagia</taxon>
        <taxon>Cytophagales</taxon>
        <taxon>Reichenbachiellaceae</taxon>
        <taxon>Ekhidna</taxon>
    </lineage>
</organism>
<accession>A0A239F1N8</accession>
<evidence type="ECO:0000313" key="3">
    <source>
        <dbReference type="Proteomes" id="UP000198393"/>
    </source>
</evidence>
<feature type="transmembrane region" description="Helical" evidence="1">
    <location>
        <begin position="55"/>
        <end position="72"/>
    </location>
</feature>
<gene>
    <name evidence="2" type="ORF">SAMN05421640_0416</name>
</gene>
<feature type="transmembrane region" description="Helical" evidence="1">
    <location>
        <begin position="29"/>
        <end position="48"/>
    </location>
</feature>
<dbReference type="AlphaFoldDB" id="A0A239F1N8"/>
<dbReference type="EMBL" id="FZPD01000001">
    <property type="protein sequence ID" value="SNS50173.1"/>
    <property type="molecule type" value="Genomic_DNA"/>
</dbReference>
<evidence type="ECO:0000256" key="1">
    <source>
        <dbReference type="SAM" id="Phobius"/>
    </source>
</evidence>
<keyword evidence="1" id="KW-1133">Transmembrane helix</keyword>
<protein>
    <submittedName>
        <fullName evidence="2">Uncharacterized protein</fullName>
    </submittedName>
</protein>
<keyword evidence="1" id="KW-0812">Transmembrane</keyword>
<proteinExistence type="predicted"/>
<keyword evidence="1" id="KW-0472">Membrane</keyword>